<comment type="caution">
    <text evidence="3">The sequence shown here is derived from an EMBL/GenBank/DDBJ whole genome shotgun (WGS) entry which is preliminary data.</text>
</comment>
<dbReference type="CDD" id="cd14948">
    <property type="entry name" value="BACON"/>
    <property type="match status" value="1"/>
</dbReference>
<protein>
    <submittedName>
        <fullName evidence="3">BACON domain-containing protein</fullName>
    </submittedName>
</protein>
<gene>
    <name evidence="3" type="ORF">IAC87_00410</name>
</gene>
<evidence type="ECO:0000313" key="4">
    <source>
        <dbReference type="Proteomes" id="UP000823772"/>
    </source>
</evidence>
<feature type="signal peptide" evidence="1">
    <location>
        <begin position="1"/>
        <end position="21"/>
    </location>
</feature>
<evidence type="ECO:0000313" key="3">
    <source>
        <dbReference type="EMBL" id="MBO8480999.1"/>
    </source>
</evidence>
<evidence type="ECO:0000256" key="1">
    <source>
        <dbReference type="SAM" id="SignalP"/>
    </source>
</evidence>
<sequence>MKKLYLILAALVGLAFVSCQKSVDITVDPSTLEFTAEGGEGTFMVNGAVGGGITAESSNPEWCTTEISGTRVTVKVLPTGSEESRTATITVGYRSATRTVTVTQSALSVDFSGLKTEVTASYAGGNVSLGTVVANAKVNVEIPSEVTWINTPTVSESGEVTVKVEANMEGEERNCVLGVSVAGSEPQQVNLTQEGVNFALTIAMEEGEASWGNEKNVDVLLTRIGDVADYRFLVMEDGNYTDEQIISALLQEGNAYTSENTSHGENGAPDTLTFSLPGGLTYVAFAIPFDSEGNRGDLVDASISLNENSPGARYNNWIGDWELVHRAYDEKYTVVSGIKDTISIAANETGYTYYILGYEGVFLGSSEDESAKSPMAMDGAFNSSTDEIAFMGGQLEPGILLTYQDGRQENGYAIPIMLSDDPTPDGQFSAYFLDAEIAIMTAAWKEGAENIFISPVGLNTQEQGANFVGPGIILYVMSEDMTTQLGTLSAGTDWWLFDFEMTKISDTPSLGLAMNVAATTKYGASDKTSVGAPKFYTEANLNASNEIKSIKAR</sequence>
<feature type="chain" id="PRO_5038409035" evidence="1">
    <location>
        <begin position="22"/>
        <end position="553"/>
    </location>
</feature>
<dbReference type="InterPro" id="IPR013783">
    <property type="entry name" value="Ig-like_fold"/>
</dbReference>
<reference evidence="3" key="1">
    <citation type="submission" date="2020-10" db="EMBL/GenBank/DDBJ databases">
        <authorList>
            <person name="Gilroy R."/>
        </authorList>
    </citation>
    <scope>NUCLEOTIDE SEQUENCE</scope>
    <source>
        <strain evidence="3">B3-2255</strain>
    </source>
</reference>
<dbReference type="EMBL" id="JADILY010000007">
    <property type="protein sequence ID" value="MBO8480999.1"/>
    <property type="molecule type" value="Genomic_DNA"/>
</dbReference>
<keyword evidence="1" id="KW-0732">Signal</keyword>
<dbReference type="Proteomes" id="UP000823772">
    <property type="component" value="Unassembled WGS sequence"/>
</dbReference>
<dbReference type="PROSITE" id="PS51257">
    <property type="entry name" value="PROKAR_LIPOPROTEIN"/>
    <property type="match status" value="1"/>
</dbReference>
<evidence type="ECO:0000259" key="2">
    <source>
        <dbReference type="Pfam" id="PF13004"/>
    </source>
</evidence>
<dbReference type="Gene3D" id="2.60.40.10">
    <property type="entry name" value="Immunoglobulins"/>
    <property type="match status" value="2"/>
</dbReference>
<proteinExistence type="predicted"/>
<reference evidence="3" key="2">
    <citation type="journal article" date="2021" name="PeerJ">
        <title>Extensive microbial diversity within the chicken gut microbiome revealed by metagenomics and culture.</title>
        <authorList>
            <person name="Gilroy R."/>
            <person name="Ravi A."/>
            <person name="Getino M."/>
            <person name="Pursley I."/>
            <person name="Horton D.L."/>
            <person name="Alikhan N.F."/>
            <person name="Baker D."/>
            <person name="Gharbi K."/>
            <person name="Hall N."/>
            <person name="Watson M."/>
            <person name="Adriaenssens E.M."/>
            <person name="Foster-Nyarko E."/>
            <person name="Jarju S."/>
            <person name="Secka A."/>
            <person name="Antonio M."/>
            <person name="Oren A."/>
            <person name="Chaudhuri R.R."/>
            <person name="La Ragione R."/>
            <person name="Hildebrand F."/>
            <person name="Pallen M.J."/>
        </authorList>
    </citation>
    <scope>NUCLEOTIDE SEQUENCE</scope>
    <source>
        <strain evidence="3">B3-2255</strain>
    </source>
</reference>
<name>A0A9D9IZI3_9BACT</name>
<accession>A0A9D9IZI3</accession>
<dbReference type="AlphaFoldDB" id="A0A9D9IZI3"/>
<feature type="domain" description="BACON" evidence="2">
    <location>
        <begin position="57"/>
        <end position="105"/>
    </location>
</feature>
<organism evidence="3 4">
    <name type="scientific">Candidatus Merdivivens faecigallinarum</name>
    <dbReference type="NCBI Taxonomy" id="2840871"/>
    <lineage>
        <taxon>Bacteria</taxon>
        <taxon>Pseudomonadati</taxon>
        <taxon>Bacteroidota</taxon>
        <taxon>Bacteroidia</taxon>
        <taxon>Bacteroidales</taxon>
        <taxon>Muribaculaceae</taxon>
        <taxon>Muribaculaceae incertae sedis</taxon>
        <taxon>Candidatus Merdivivens</taxon>
    </lineage>
</organism>
<dbReference type="InterPro" id="IPR024361">
    <property type="entry name" value="BACON"/>
</dbReference>
<dbReference type="Pfam" id="PF13004">
    <property type="entry name" value="BACON"/>
    <property type="match status" value="1"/>
</dbReference>